<gene>
    <name evidence="2" type="ORF">F3059_13220</name>
</gene>
<proteinExistence type="predicted"/>
<reference evidence="2 3" key="1">
    <citation type="submission" date="2019-09" db="EMBL/GenBank/DDBJ databases">
        <title>Genomes of Cryomorphaceae.</title>
        <authorList>
            <person name="Bowman J.P."/>
        </authorList>
    </citation>
    <scope>NUCLEOTIDE SEQUENCE [LARGE SCALE GENOMIC DNA]</scope>
    <source>
        <strain evidence="2 3">KCTC 52047</strain>
    </source>
</reference>
<accession>A0A6N6M1M4</accession>
<evidence type="ECO:0008006" key="4">
    <source>
        <dbReference type="Google" id="ProtNLM"/>
    </source>
</evidence>
<sequence length="93" mass="10576">MLEKDKMITGVLIGILLPVVLYALFYFIMQASGIYITNTLTEKTILFLIGINAFFMRHFMVKREQDQIGKGILLVTFLGAIVYVIYYYAGAIV</sequence>
<dbReference type="RefSeq" id="WP_151170068.1">
    <property type="nucleotide sequence ID" value="NZ_WACR01000013.1"/>
</dbReference>
<evidence type="ECO:0000313" key="2">
    <source>
        <dbReference type="EMBL" id="KAB1062032.1"/>
    </source>
</evidence>
<feature type="transmembrane region" description="Helical" evidence="1">
    <location>
        <begin position="68"/>
        <end position="89"/>
    </location>
</feature>
<organism evidence="2 3">
    <name type="scientific">Salibacter halophilus</name>
    <dbReference type="NCBI Taxonomy" id="1803916"/>
    <lineage>
        <taxon>Bacteria</taxon>
        <taxon>Pseudomonadati</taxon>
        <taxon>Bacteroidota</taxon>
        <taxon>Flavobacteriia</taxon>
        <taxon>Flavobacteriales</taxon>
        <taxon>Salibacteraceae</taxon>
        <taxon>Salibacter</taxon>
    </lineage>
</organism>
<keyword evidence="1" id="KW-0812">Transmembrane</keyword>
<dbReference type="AlphaFoldDB" id="A0A6N6M1M4"/>
<feature type="transmembrane region" description="Helical" evidence="1">
    <location>
        <begin position="7"/>
        <end position="28"/>
    </location>
</feature>
<feature type="transmembrane region" description="Helical" evidence="1">
    <location>
        <begin position="34"/>
        <end position="56"/>
    </location>
</feature>
<comment type="caution">
    <text evidence="2">The sequence shown here is derived from an EMBL/GenBank/DDBJ whole genome shotgun (WGS) entry which is preliminary data.</text>
</comment>
<evidence type="ECO:0000256" key="1">
    <source>
        <dbReference type="SAM" id="Phobius"/>
    </source>
</evidence>
<keyword evidence="3" id="KW-1185">Reference proteome</keyword>
<name>A0A6N6M1M4_9FLAO</name>
<keyword evidence="1" id="KW-0472">Membrane</keyword>
<dbReference type="Proteomes" id="UP000435357">
    <property type="component" value="Unassembled WGS sequence"/>
</dbReference>
<keyword evidence="1" id="KW-1133">Transmembrane helix</keyword>
<dbReference type="EMBL" id="WACR01000013">
    <property type="protein sequence ID" value="KAB1062032.1"/>
    <property type="molecule type" value="Genomic_DNA"/>
</dbReference>
<protein>
    <recommendedName>
        <fullName evidence="4">Stationary phase survival protein SurE</fullName>
    </recommendedName>
</protein>
<evidence type="ECO:0000313" key="3">
    <source>
        <dbReference type="Proteomes" id="UP000435357"/>
    </source>
</evidence>